<keyword evidence="5 10" id="KW-1133">Transmembrane helix</keyword>
<evidence type="ECO:0000256" key="2">
    <source>
        <dbReference type="ARBA" id="ARBA00006214"/>
    </source>
</evidence>
<gene>
    <name evidence="12" type="ORF">SE37_15620</name>
</gene>
<comment type="caution">
    <text evidence="12">The sequence shown here is derived from an EMBL/GenBank/DDBJ whole genome shotgun (WGS) entry which is preliminary data.</text>
</comment>
<evidence type="ECO:0000256" key="5">
    <source>
        <dbReference type="ARBA" id="ARBA00022989"/>
    </source>
</evidence>
<evidence type="ECO:0000256" key="4">
    <source>
        <dbReference type="ARBA" id="ARBA00022719"/>
    </source>
</evidence>
<dbReference type="InterPro" id="IPR012932">
    <property type="entry name" value="VKOR"/>
</dbReference>
<comment type="subcellular location">
    <subcellularLocation>
        <location evidence="1">Membrane</location>
        <topology evidence="1">Multi-pass membrane protein</topology>
    </subcellularLocation>
</comment>
<dbReference type="Proteomes" id="UP000031433">
    <property type="component" value="Unassembled WGS sequence"/>
</dbReference>
<accession>A0A0C1U9J5</accession>
<dbReference type="InterPro" id="IPR038354">
    <property type="entry name" value="VKOR_sf"/>
</dbReference>
<evidence type="ECO:0000313" key="12">
    <source>
        <dbReference type="EMBL" id="KIE44260.1"/>
    </source>
</evidence>
<evidence type="ECO:0000256" key="7">
    <source>
        <dbReference type="ARBA" id="ARBA00023136"/>
    </source>
</evidence>
<dbReference type="AlphaFoldDB" id="A0A0C1U9J5"/>
<keyword evidence="13" id="KW-1185">Reference proteome</keyword>
<name>A0A0C1U9J5_9BACT</name>
<evidence type="ECO:0000256" key="8">
    <source>
        <dbReference type="ARBA" id="ARBA00023157"/>
    </source>
</evidence>
<keyword evidence="8" id="KW-1015">Disulfide bond</keyword>
<dbReference type="CDD" id="cd12921">
    <property type="entry name" value="VKOR_4"/>
    <property type="match status" value="1"/>
</dbReference>
<keyword evidence="4" id="KW-0874">Quinone</keyword>
<evidence type="ECO:0000256" key="10">
    <source>
        <dbReference type="SAM" id="Phobius"/>
    </source>
</evidence>
<dbReference type="GO" id="GO:0016491">
    <property type="term" value="F:oxidoreductase activity"/>
    <property type="evidence" value="ECO:0007669"/>
    <property type="project" value="UniProtKB-KW"/>
</dbReference>
<feature type="transmembrane region" description="Helical" evidence="10">
    <location>
        <begin position="47"/>
        <end position="64"/>
    </location>
</feature>
<evidence type="ECO:0000256" key="3">
    <source>
        <dbReference type="ARBA" id="ARBA00022692"/>
    </source>
</evidence>
<evidence type="ECO:0000256" key="9">
    <source>
        <dbReference type="ARBA" id="ARBA00023284"/>
    </source>
</evidence>
<dbReference type="Pfam" id="PF07884">
    <property type="entry name" value="VKOR"/>
    <property type="match status" value="1"/>
</dbReference>
<feature type="transmembrane region" description="Helical" evidence="10">
    <location>
        <begin position="71"/>
        <end position="91"/>
    </location>
</feature>
<dbReference type="EMBL" id="JXBL01000001">
    <property type="protein sequence ID" value="KIE44260.1"/>
    <property type="molecule type" value="Genomic_DNA"/>
</dbReference>
<dbReference type="GO" id="GO:0016020">
    <property type="term" value="C:membrane"/>
    <property type="evidence" value="ECO:0007669"/>
    <property type="project" value="UniProtKB-SubCell"/>
</dbReference>
<sequence length="336" mass="36792">MFPRISLTSLLLWIAAIAGLSLSVISLLKICSACSETGQFSILGLDFGWFGITFFAVLATAVALRRRFHTAELLVVLLLLAAAGAEIRFIWLQKYVIGEWCPVCLGIAAAVSGGCIALWMEALVTKTNKGVVMGNRLKRMIMAAAIMVAGFTAALFGVRQESAAAGLDLYLGDRQSSTVVYFVSDWFCPVCRKVEPSIAAMYPDIARKAKVGFVDFPIHKETLNFTPYNLQFLAFEKEKYLSLRKALSELSLKTKSPSPEEVQTSVAPFGVKVRQLDYADILYGMQSDLSVYRGFGLKGTPSVVVTNSRSKKTKIFVGDREITREAITKAIAEVGR</sequence>
<keyword evidence="9" id="KW-0676">Redox-active center</keyword>
<proteinExistence type="inferred from homology"/>
<feature type="domain" description="Vitamin K epoxide reductase" evidence="11">
    <location>
        <begin position="31"/>
        <end position="111"/>
    </location>
</feature>
<feature type="transmembrane region" description="Helical" evidence="10">
    <location>
        <begin position="97"/>
        <end position="119"/>
    </location>
</feature>
<dbReference type="SUPFAM" id="SSF52833">
    <property type="entry name" value="Thioredoxin-like"/>
    <property type="match status" value="1"/>
</dbReference>
<dbReference type="InterPro" id="IPR036249">
    <property type="entry name" value="Thioredoxin-like_sf"/>
</dbReference>
<dbReference type="GO" id="GO:0048038">
    <property type="term" value="F:quinone binding"/>
    <property type="evidence" value="ECO:0007669"/>
    <property type="project" value="UniProtKB-KW"/>
</dbReference>
<dbReference type="Gene3D" id="3.40.30.10">
    <property type="entry name" value="Glutaredoxin"/>
    <property type="match status" value="1"/>
</dbReference>
<evidence type="ECO:0000256" key="6">
    <source>
        <dbReference type="ARBA" id="ARBA00023002"/>
    </source>
</evidence>
<feature type="transmembrane region" description="Helical" evidence="10">
    <location>
        <begin position="140"/>
        <end position="158"/>
    </location>
</feature>
<keyword evidence="7 10" id="KW-0472">Membrane</keyword>
<organism evidence="12 13">
    <name type="scientific">Geobacter soli</name>
    <dbReference type="NCBI Taxonomy" id="1510391"/>
    <lineage>
        <taxon>Bacteria</taxon>
        <taxon>Pseudomonadati</taxon>
        <taxon>Thermodesulfobacteriota</taxon>
        <taxon>Desulfuromonadia</taxon>
        <taxon>Geobacterales</taxon>
        <taxon>Geobacteraceae</taxon>
        <taxon>Geobacter</taxon>
    </lineage>
</organism>
<keyword evidence="6" id="KW-0560">Oxidoreductase</keyword>
<protein>
    <recommendedName>
        <fullName evidence="11">Vitamin K epoxide reductase domain-containing protein</fullName>
    </recommendedName>
</protein>
<dbReference type="Gene3D" id="1.20.1440.130">
    <property type="entry name" value="VKOR domain"/>
    <property type="match status" value="1"/>
</dbReference>
<keyword evidence="3 10" id="KW-0812">Transmembrane</keyword>
<reference evidence="12 13" key="1">
    <citation type="submission" date="2015-01" db="EMBL/GenBank/DDBJ databases">
        <title>Genome sequence of the anaerobic bacterium Geobacter soli GSS01, a dissimilatory Fe(III) reducer from soil.</title>
        <authorList>
            <person name="Yang G."/>
            <person name="Zhou S."/>
        </authorList>
    </citation>
    <scope>NUCLEOTIDE SEQUENCE [LARGE SCALE GENOMIC DNA]</scope>
    <source>
        <strain evidence="12 13">GSS01</strain>
    </source>
</reference>
<evidence type="ECO:0000313" key="13">
    <source>
        <dbReference type="Proteomes" id="UP000031433"/>
    </source>
</evidence>
<comment type="similarity">
    <text evidence="2">Belongs to the VKOR family.</text>
</comment>
<evidence type="ECO:0000259" key="11">
    <source>
        <dbReference type="Pfam" id="PF07884"/>
    </source>
</evidence>
<evidence type="ECO:0000256" key="1">
    <source>
        <dbReference type="ARBA" id="ARBA00004141"/>
    </source>
</evidence>